<gene>
    <name evidence="10" type="ORF">C1I91_05330</name>
</gene>
<dbReference type="UniPathway" id="UPA00031">
    <property type="reaction ID" value="UER00013"/>
</dbReference>
<evidence type="ECO:0000256" key="3">
    <source>
        <dbReference type="ARBA" id="ARBA00013085"/>
    </source>
</evidence>
<evidence type="ECO:0000256" key="5">
    <source>
        <dbReference type="ARBA" id="ARBA00022801"/>
    </source>
</evidence>
<evidence type="ECO:0000256" key="1">
    <source>
        <dbReference type="ARBA" id="ARBA00004970"/>
    </source>
</evidence>
<organism evidence="10 11">
    <name type="scientific">Clostridium manihotivorum</name>
    <dbReference type="NCBI Taxonomy" id="2320868"/>
    <lineage>
        <taxon>Bacteria</taxon>
        <taxon>Bacillati</taxon>
        <taxon>Bacillota</taxon>
        <taxon>Clostridia</taxon>
        <taxon>Eubacteriales</taxon>
        <taxon>Clostridiaceae</taxon>
        <taxon>Clostridium</taxon>
    </lineage>
</organism>
<keyword evidence="11" id="KW-1185">Reference proteome</keyword>
<evidence type="ECO:0000256" key="6">
    <source>
        <dbReference type="ARBA" id="ARBA00023102"/>
    </source>
</evidence>
<dbReference type="EC" id="3.1.3.15" evidence="3 8"/>
<dbReference type="PANTHER" id="PTHR21039">
    <property type="entry name" value="HISTIDINOL PHOSPHATASE-RELATED"/>
    <property type="match status" value="1"/>
</dbReference>
<dbReference type="Proteomes" id="UP000286268">
    <property type="component" value="Chromosome"/>
</dbReference>
<comment type="catalytic activity">
    <reaction evidence="7 8">
        <text>L-histidinol phosphate + H2O = L-histidinol + phosphate</text>
        <dbReference type="Rhea" id="RHEA:14465"/>
        <dbReference type="ChEBI" id="CHEBI:15377"/>
        <dbReference type="ChEBI" id="CHEBI:43474"/>
        <dbReference type="ChEBI" id="CHEBI:57699"/>
        <dbReference type="ChEBI" id="CHEBI:57980"/>
        <dbReference type="EC" id="3.1.3.15"/>
    </reaction>
</comment>
<evidence type="ECO:0000256" key="4">
    <source>
        <dbReference type="ARBA" id="ARBA00022605"/>
    </source>
</evidence>
<reference evidence="10 11" key="1">
    <citation type="submission" date="2018-01" db="EMBL/GenBank/DDBJ databases">
        <title>Genome Sequencing and Assembly of Anaerobacter polyendosporus strain CT4.</title>
        <authorList>
            <person name="Tachaapaikoon C."/>
            <person name="Sutheeworapong S."/>
            <person name="Jenjaroenpun P."/>
            <person name="Wongsurawat T."/>
            <person name="Nookeaw I."/>
            <person name="Cheawchanlertfa P."/>
            <person name="Kosugi A."/>
            <person name="Cheevadhanarak S."/>
            <person name="Ratanakhanokchai K."/>
        </authorList>
    </citation>
    <scope>NUCLEOTIDE SEQUENCE [LARGE SCALE GENOMIC DNA]</scope>
    <source>
        <strain evidence="10 11">CT4</strain>
    </source>
</reference>
<dbReference type="SUPFAM" id="SSF89550">
    <property type="entry name" value="PHP domain-like"/>
    <property type="match status" value="1"/>
</dbReference>
<name>A0A410DPN5_9CLOT</name>
<evidence type="ECO:0000313" key="10">
    <source>
        <dbReference type="EMBL" id="QAA31133.1"/>
    </source>
</evidence>
<accession>A0A410DPN5</accession>
<dbReference type="OrthoDB" id="9775255at2"/>
<comment type="pathway">
    <text evidence="1 8">Amino-acid biosynthesis; L-histidine biosynthesis; L-histidine from 5-phospho-alpha-D-ribose 1-diphosphate: step 8/9.</text>
</comment>
<dbReference type="RefSeq" id="WP_128211813.1">
    <property type="nucleotide sequence ID" value="NZ_CP025746.1"/>
</dbReference>
<keyword evidence="6 8" id="KW-0368">Histidine biosynthesis</keyword>
<dbReference type="AlphaFoldDB" id="A0A410DPN5"/>
<proteinExistence type="inferred from homology"/>
<feature type="domain" description="PHP" evidence="9">
    <location>
        <begin position="6"/>
        <end position="208"/>
    </location>
</feature>
<sequence>MELFNYHMHNHYCDGKGEPEDYVKKAIQLGFKAIGFSSHAPVAIPNNWTMKQEDLGKYVDEILSLKEKYKEKINICLGLEIDYIKGIMGPGDEIYKAIPLEYSIGSVHFMPIKDSGEYLTVDYSEEELRKIINDGYDGDAYKFVEAYYTFIREMASSSKPNIIGHLDLIKKFNKDNLFFREDDSRYVNQIEKTLQVIKENKLIIEVNTGGVTRGYIKEYYPSEWIIARCKEMNIPMNISSDAHVVDNIDGCFDAAAKQLRDNGIEEQKVLFEGKWIYSKL</sequence>
<dbReference type="EMBL" id="CP025746">
    <property type="protein sequence ID" value="QAA31133.1"/>
    <property type="molecule type" value="Genomic_DNA"/>
</dbReference>
<dbReference type="InterPro" id="IPR004013">
    <property type="entry name" value="PHP_dom"/>
</dbReference>
<evidence type="ECO:0000256" key="8">
    <source>
        <dbReference type="RuleBase" id="RU366003"/>
    </source>
</evidence>
<dbReference type="NCBIfam" id="TIGR01856">
    <property type="entry name" value="hisJ_fam"/>
    <property type="match status" value="1"/>
</dbReference>
<keyword evidence="4 8" id="KW-0028">Amino-acid biosynthesis</keyword>
<keyword evidence="5 8" id="KW-0378">Hydrolase</keyword>
<evidence type="ECO:0000256" key="7">
    <source>
        <dbReference type="ARBA" id="ARBA00049158"/>
    </source>
</evidence>
<dbReference type="InterPro" id="IPR010140">
    <property type="entry name" value="Histidinol_P_phosphatase_HisJ"/>
</dbReference>
<dbReference type="Pfam" id="PF02811">
    <property type="entry name" value="PHP"/>
    <property type="match status" value="1"/>
</dbReference>
<dbReference type="KEGG" id="cmah:C1I91_05330"/>
<evidence type="ECO:0000259" key="9">
    <source>
        <dbReference type="Pfam" id="PF02811"/>
    </source>
</evidence>
<dbReference type="PANTHER" id="PTHR21039:SF0">
    <property type="entry name" value="HISTIDINOL-PHOSPHATASE"/>
    <property type="match status" value="1"/>
</dbReference>
<dbReference type="GO" id="GO:0000105">
    <property type="term" value="P:L-histidine biosynthetic process"/>
    <property type="evidence" value="ECO:0007669"/>
    <property type="project" value="UniProtKB-UniRule"/>
</dbReference>
<evidence type="ECO:0000256" key="2">
    <source>
        <dbReference type="ARBA" id="ARBA00009152"/>
    </source>
</evidence>
<evidence type="ECO:0000313" key="11">
    <source>
        <dbReference type="Proteomes" id="UP000286268"/>
    </source>
</evidence>
<dbReference type="Gene3D" id="3.20.20.140">
    <property type="entry name" value="Metal-dependent hydrolases"/>
    <property type="match status" value="1"/>
</dbReference>
<dbReference type="InterPro" id="IPR016195">
    <property type="entry name" value="Pol/histidinol_Pase-like"/>
</dbReference>
<dbReference type="NCBIfam" id="NF005996">
    <property type="entry name" value="PRK08123.1"/>
    <property type="match status" value="1"/>
</dbReference>
<comment type="similarity">
    <text evidence="2 8">Belongs to the PHP hydrolase family. HisK subfamily.</text>
</comment>
<dbReference type="GO" id="GO:0004401">
    <property type="term" value="F:histidinol-phosphatase activity"/>
    <property type="evidence" value="ECO:0007669"/>
    <property type="project" value="UniProtKB-UniRule"/>
</dbReference>
<protein>
    <recommendedName>
        <fullName evidence="3 8">Histidinol-phosphatase</fullName>
        <shortName evidence="8">HolPase</shortName>
        <ecNumber evidence="3 8">3.1.3.15</ecNumber>
    </recommendedName>
</protein>
<dbReference type="GO" id="GO:0005737">
    <property type="term" value="C:cytoplasm"/>
    <property type="evidence" value="ECO:0007669"/>
    <property type="project" value="TreeGrafter"/>
</dbReference>
<dbReference type="CDD" id="cd12110">
    <property type="entry name" value="PHP_HisPPase_Hisj_like"/>
    <property type="match status" value="1"/>
</dbReference>